<reference evidence="1 3" key="2">
    <citation type="journal article" date="2013" name="Nature">
        <title>Insights into bilaterian evolution from three spiralian genomes.</title>
        <authorList>
            <person name="Simakov O."/>
            <person name="Marletaz F."/>
            <person name="Cho S.J."/>
            <person name="Edsinger-Gonzales E."/>
            <person name="Havlak P."/>
            <person name="Hellsten U."/>
            <person name="Kuo D.H."/>
            <person name="Larsson T."/>
            <person name="Lv J."/>
            <person name="Arendt D."/>
            <person name="Savage R."/>
            <person name="Osoegawa K."/>
            <person name="de Jong P."/>
            <person name="Grimwood J."/>
            <person name="Chapman J.A."/>
            <person name="Shapiro H."/>
            <person name="Aerts A."/>
            <person name="Otillar R.P."/>
            <person name="Terry A.Y."/>
            <person name="Boore J.L."/>
            <person name="Grigoriev I.V."/>
            <person name="Lindberg D.R."/>
            <person name="Seaver E.C."/>
            <person name="Weisblat D.A."/>
            <person name="Putnam N.H."/>
            <person name="Rokhsar D.S."/>
        </authorList>
    </citation>
    <scope>NUCLEOTIDE SEQUENCE</scope>
    <source>
        <strain evidence="1 3">I ESC-2004</strain>
    </source>
</reference>
<dbReference type="Proteomes" id="UP000014760">
    <property type="component" value="Unassembled WGS sequence"/>
</dbReference>
<dbReference type="OrthoDB" id="194358at2759"/>
<reference evidence="3" key="1">
    <citation type="submission" date="2012-12" db="EMBL/GenBank/DDBJ databases">
        <authorList>
            <person name="Hellsten U."/>
            <person name="Grimwood J."/>
            <person name="Chapman J.A."/>
            <person name="Shapiro H."/>
            <person name="Aerts A."/>
            <person name="Otillar R.P."/>
            <person name="Terry A.Y."/>
            <person name="Boore J.L."/>
            <person name="Simakov O."/>
            <person name="Marletaz F."/>
            <person name="Cho S.-J."/>
            <person name="Edsinger-Gonzales E."/>
            <person name="Havlak P."/>
            <person name="Kuo D.-H."/>
            <person name="Larsson T."/>
            <person name="Lv J."/>
            <person name="Arendt D."/>
            <person name="Savage R."/>
            <person name="Osoegawa K."/>
            <person name="de Jong P."/>
            <person name="Lindberg D.R."/>
            <person name="Seaver E.C."/>
            <person name="Weisblat D.A."/>
            <person name="Putnam N.H."/>
            <person name="Grigoriev I.V."/>
            <person name="Rokhsar D.S."/>
        </authorList>
    </citation>
    <scope>NUCLEOTIDE SEQUENCE</scope>
    <source>
        <strain evidence="3">I ESC-2004</strain>
    </source>
</reference>
<dbReference type="HOGENOM" id="CLU_1880548_0_0_1"/>
<sequence>INIADDNGITPLYQRTGSVVICATKKKLLSNRADPNKRSGKDYTRFHHALRCMYLDGKRERDEIVWLLLDNGANVNIENICRTTPLIYAIHTRNISIVFADVNAGNRNRLTVLQCCIVVHGPKCKGEYEYVNQMWC</sequence>
<evidence type="ECO:0000313" key="3">
    <source>
        <dbReference type="Proteomes" id="UP000014760"/>
    </source>
</evidence>
<evidence type="ECO:0000313" key="1">
    <source>
        <dbReference type="EMBL" id="ELU03220.1"/>
    </source>
</evidence>
<dbReference type="Pfam" id="PF00023">
    <property type="entry name" value="Ank"/>
    <property type="match status" value="1"/>
</dbReference>
<evidence type="ECO:0000313" key="2">
    <source>
        <dbReference type="EnsemblMetazoa" id="CapteP134388"/>
    </source>
</evidence>
<dbReference type="EMBL" id="AMQN01008526">
    <property type="status" value="NOT_ANNOTATED_CDS"/>
    <property type="molecule type" value="Genomic_DNA"/>
</dbReference>
<dbReference type="Gene3D" id="1.25.40.20">
    <property type="entry name" value="Ankyrin repeat-containing domain"/>
    <property type="match status" value="1"/>
</dbReference>
<dbReference type="InterPro" id="IPR036770">
    <property type="entry name" value="Ankyrin_rpt-contain_sf"/>
</dbReference>
<dbReference type="SUPFAM" id="SSF48403">
    <property type="entry name" value="Ankyrin repeat"/>
    <property type="match status" value="1"/>
</dbReference>
<dbReference type="EMBL" id="KB303371">
    <property type="protein sequence ID" value="ELU03220.1"/>
    <property type="molecule type" value="Genomic_DNA"/>
</dbReference>
<name>R7UA26_CAPTE</name>
<keyword evidence="3" id="KW-1185">Reference proteome</keyword>
<organism evidence="1">
    <name type="scientific">Capitella teleta</name>
    <name type="common">Polychaete worm</name>
    <dbReference type="NCBI Taxonomy" id="283909"/>
    <lineage>
        <taxon>Eukaryota</taxon>
        <taxon>Metazoa</taxon>
        <taxon>Spiralia</taxon>
        <taxon>Lophotrochozoa</taxon>
        <taxon>Annelida</taxon>
        <taxon>Polychaeta</taxon>
        <taxon>Sedentaria</taxon>
        <taxon>Scolecida</taxon>
        <taxon>Capitellidae</taxon>
        <taxon>Capitella</taxon>
    </lineage>
</organism>
<proteinExistence type="predicted"/>
<feature type="non-terminal residue" evidence="1">
    <location>
        <position position="1"/>
    </location>
</feature>
<accession>R7UA26</accession>
<reference evidence="2" key="3">
    <citation type="submission" date="2015-06" db="UniProtKB">
        <authorList>
            <consortium name="EnsemblMetazoa"/>
        </authorList>
    </citation>
    <scope>IDENTIFICATION</scope>
</reference>
<dbReference type="AlphaFoldDB" id="R7UA26"/>
<protein>
    <submittedName>
        <fullName evidence="1 2">Uncharacterized protein</fullName>
    </submittedName>
</protein>
<dbReference type="InterPro" id="IPR002110">
    <property type="entry name" value="Ankyrin_rpt"/>
</dbReference>
<gene>
    <name evidence="1" type="ORF">CAPTEDRAFT_134388</name>
</gene>
<dbReference type="EnsemblMetazoa" id="CapteT134388">
    <property type="protein sequence ID" value="CapteP134388"/>
    <property type="gene ID" value="CapteG134388"/>
</dbReference>